<dbReference type="CDD" id="cd00063">
    <property type="entry name" value="FN3"/>
    <property type="match status" value="1"/>
</dbReference>
<protein>
    <submittedName>
        <fullName evidence="3">LamG domain-containing protein</fullName>
    </submittedName>
</protein>
<accession>A0A5B9DCI9</accession>
<dbReference type="Proteomes" id="UP000321408">
    <property type="component" value="Chromosome"/>
</dbReference>
<dbReference type="InterPro" id="IPR013783">
    <property type="entry name" value="Ig-like_fold"/>
</dbReference>
<organism evidence="3 4">
    <name type="scientific">Promethearchaeum syntrophicum</name>
    <dbReference type="NCBI Taxonomy" id="2594042"/>
    <lineage>
        <taxon>Archaea</taxon>
        <taxon>Promethearchaeati</taxon>
        <taxon>Promethearchaeota</taxon>
        <taxon>Promethearchaeia</taxon>
        <taxon>Promethearchaeales</taxon>
        <taxon>Promethearchaeaceae</taxon>
        <taxon>Promethearchaeum</taxon>
    </lineage>
</organism>
<dbReference type="Pfam" id="PF13385">
    <property type="entry name" value="Laminin_G_3"/>
    <property type="match status" value="1"/>
</dbReference>
<dbReference type="AlphaFoldDB" id="A0A5B9DCI9"/>
<keyword evidence="1" id="KW-0472">Membrane</keyword>
<reference evidence="3 4" key="1">
    <citation type="journal article" date="2020" name="Nature">
        <title>Isolation of an archaeon at the prokaryote-eukaryote interface.</title>
        <authorList>
            <person name="Imachi H."/>
            <person name="Nobu M.K."/>
            <person name="Nakahara N."/>
            <person name="Morono Y."/>
            <person name="Ogawara M."/>
            <person name="Takaki Y."/>
            <person name="Takano Y."/>
            <person name="Uematsu K."/>
            <person name="Ikuta T."/>
            <person name="Ito M."/>
            <person name="Matsui Y."/>
            <person name="Miyazaki M."/>
            <person name="Murata K."/>
            <person name="Saito Y."/>
            <person name="Sakai S."/>
            <person name="Song C."/>
            <person name="Tasumi E."/>
            <person name="Yamanaka Y."/>
            <person name="Yamaguchi T."/>
            <person name="Kamagata Y."/>
            <person name="Tamaki H."/>
            <person name="Takai K."/>
        </authorList>
    </citation>
    <scope>NUCLEOTIDE SEQUENCE [LARGE SCALE GENOMIC DNA]</scope>
    <source>
        <strain evidence="3 4">MK-D1</strain>
    </source>
</reference>
<dbReference type="RefSeq" id="WP_147663296.1">
    <property type="nucleotide sequence ID" value="NZ_CP042905.2"/>
</dbReference>
<sequence>MSKIKQKLLIFSALILISFSSIISSNQVQDPKGENIPIAADINTVLHCGFEESIDSSTGETGVTNGNWEYDTNNPINETSSVKLAGDNQNSIKWNYGSALAEGTIECLFQIINLDSIDFVAQILQAGSNNNWHLAVYVNPGGALSCMITDEYGSHGFGGGSIISGKTYHVAATWGSRGLELWLNGVLVGFSLALTMGLEIDTPYYGIGEIAGESLNVHSVYGYFDEFRLSNIQRSTFPNIDDVIGAVPAAPTLDPISSPDEDGNIPISWSAVNGVSGYEIYRSLYPITEINSTHTLLDSTTQLTYEDFNLDNDTYYYSIVAKNASGASIPSNFESVLVSIPPIPEEITLLYCGFEGTIDSSTGETGITNGNWEYDTINPIIGSSSVKLAGENRNNIKWDYGSTLSDGTMECLFQLINLDSIDGAKYILEAGDYYNSSSGVYFYKNGSLYAQFRVEGTMHIIESTTNITSGETYHVALTWGTRGIQLWLNGEIVAYDLAITDGMESWTQYYGIGDTPMGSTNQSGYGYWDEFHLSNIQRSTFPNIGDVYTNGTWQDLVEGINTVQCIDQSDKIWMLVTVASCEKSQIKLTYFDSNPTSINEPNNLDLNYFYLLEVENISKIQSVSVTFYFGDANLSSDQLSTMCMYQYNISNWFEPNKDQRKEVNSIFIIGIELNTYYALGNDLSPETSTFNIPGYDLPIMFGFMAIVIVFLIQYRGKFKK</sequence>
<dbReference type="SUPFAM" id="SSF49899">
    <property type="entry name" value="Concanavalin A-like lectins/glucanases"/>
    <property type="match status" value="2"/>
</dbReference>
<feature type="transmembrane region" description="Helical" evidence="1">
    <location>
        <begin position="697"/>
        <end position="714"/>
    </location>
</feature>
<dbReference type="Gene3D" id="2.60.120.200">
    <property type="match status" value="2"/>
</dbReference>
<feature type="domain" description="Fibronectin type-III" evidence="2">
    <location>
        <begin position="247"/>
        <end position="343"/>
    </location>
</feature>
<keyword evidence="4" id="KW-1185">Reference proteome</keyword>
<name>A0A5B9DCI9_9ARCH</name>
<evidence type="ECO:0000259" key="2">
    <source>
        <dbReference type="PROSITE" id="PS50853"/>
    </source>
</evidence>
<dbReference type="Gene3D" id="2.60.40.10">
    <property type="entry name" value="Immunoglobulins"/>
    <property type="match status" value="1"/>
</dbReference>
<dbReference type="KEGG" id="psyt:DSAG12_02246"/>
<evidence type="ECO:0000313" key="3">
    <source>
        <dbReference type="EMBL" id="QEE16416.1"/>
    </source>
</evidence>
<evidence type="ECO:0000256" key="1">
    <source>
        <dbReference type="SAM" id="Phobius"/>
    </source>
</evidence>
<proteinExistence type="predicted"/>
<dbReference type="PROSITE" id="PS50853">
    <property type="entry name" value="FN3"/>
    <property type="match status" value="1"/>
</dbReference>
<dbReference type="GeneID" id="41330235"/>
<keyword evidence="1" id="KW-0812">Transmembrane</keyword>
<keyword evidence="1" id="KW-1133">Transmembrane helix</keyword>
<gene>
    <name evidence="3" type="ORF">DSAG12_02246</name>
</gene>
<dbReference type="InterPro" id="IPR013320">
    <property type="entry name" value="ConA-like_dom_sf"/>
</dbReference>
<dbReference type="InterPro" id="IPR003961">
    <property type="entry name" value="FN3_dom"/>
</dbReference>
<evidence type="ECO:0000313" key="4">
    <source>
        <dbReference type="Proteomes" id="UP000321408"/>
    </source>
</evidence>
<dbReference type="SUPFAM" id="SSF49265">
    <property type="entry name" value="Fibronectin type III"/>
    <property type="match status" value="1"/>
</dbReference>
<dbReference type="InterPro" id="IPR036116">
    <property type="entry name" value="FN3_sf"/>
</dbReference>
<dbReference type="EMBL" id="CP042905">
    <property type="protein sequence ID" value="QEE16416.1"/>
    <property type="molecule type" value="Genomic_DNA"/>
</dbReference>
<reference evidence="3 4" key="2">
    <citation type="journal article" date="2024" name="Int. J. Syst. Evol. Microbiol.">
        <title>Promethearchaeum syntrophicum gen. nov., sp. nov., an anaerobic, obligately syntrophic archaeon, the first isolate of the lineage 'Asgard' archaea, and proposal of the new archaeal phylum Promethearchaeota phyl. nov. and kingdom Promethearchaeati regn. nov.</title>
        <authorList>
            <person name="Imachi H."/>
            <person name="Nobu M.K."/>
            <person name="Kato S."/>
            <person name="Takaki Y."/>
            <person name="Miyazaki M."/>
            <person name="Miyata M."/>
            <person name="Ogawara M."/>
            <person name="Saito Y."/>
            <person name="Sakai S."/>
            <person name="Tahara Y.O."/>
            <person name="Takano Y."/>
            <person name="Tasumi E."/>
            <person name="Uematsu K."/>
            <person name="Yoshimura T."/>
            <person name="Itoh T."/>
            <person name="Ohkuma M."/>
            <person name="Takai K."/>
        </authorList>
    </citation>
    <scope>NUCLEOTIDE SEQUENCE [LARGE SCALE GENOMIC DNA]</scope>
    <source>
        <strain evidence="3 4">MK-D1</strain>
    </source>
</reference>